<dbReference type="Gene3D" id="3.90.1410.10">
    <property type="entry name" value="set domain protein methyltransferase, domain 1"/>
    <property type="match status" value="1"/>
</dbReference>
<evidence type="ECO:0000256" key="2">
    <source>
        <dbReference type="ARBA" id="ARBA00022679"/>
    </source>
</evidence>
<dbReference type="Pfam" id="PF09273">
    <property type="entry name" value="Rubis-subs-bind"/>
    <property type="match status" value="1"/>
</dbReference>
<accession>A0AAD5SM40</accession>
<dbReference type="CDD" id="cd10527">
    <property type="entry name" value="SET_LSMT"/>
    <property type="match status" value="1"/>
</dbReference>
<dbReference type="GO" id="GO:0032259">
    <property type="term" value="P:methylation"/>
    <property type="evidence" value="ECO:0007669"/>
    <property type="project" value="UniProtKB-KW"/>
</dbReference>
<dbReference type="Gene3D" id="3.90.1420.10">
    <property type="entry name" value="Rubisco LSMT, substrate-binding domain"/>
    <property type="match status" value="1"/>
</dbReference>
<dbReference type="AlphaFoldDB" id="A0AAD5SM40"/>
<evidence type="ECO:0000256" key="3">
    <source>
        <dbReference type="ARBA" id="ARBA00022691"/>
    </source>
</evidence>
<dbReference type="Proteomes" id="UP001212841">
    <property type="component" value="Unassembled WGS sequence"/>
</dbReference>
<dbReference type="SUPFAM" id="SSF81822">
    <property type="entry name" value="RuBisCo LSMT C-terminal, substrate-binding domain"/>
    <property type="match status" value="1"/>
</dbReference>
<dbReference type="InterPro" id="IPR015353">
    <property type="entry name" value="Rubisco_LSMT_subst-bd"/>
</dbReference>
<dbReference type="InterPro" id="IPR046341">
    <property type="entry name" value="SET_dom_sf"/>
</dbReference>
<feature type="domain" description="Rubisco LSMT substrate-binding" evidence="4">
    <location>
        <begin position="349"/>
        <end position="427"/>
    </location>
</feature>
<dbReference type="EMBL" id="JADGJD010000026">
    <property type="protein sequence ID" value="KAJ3056620.1"/>
    <property type="molecule type" value="Genomic_DNA"/>
</dbReference>
<name>A0AAD5SM40_9FUNG</name>
<gene>
    <name evidence="5" type="ORF">HK097_005544</name>
</gene>
<reference evidence="5" key="1">
    <citation type="submission" date="2020-05" db="EMBL/GenBank/DDBJ databases">
        <title>Phylogenomic resolution of chytrid fungi.</title>
        <authorList>
            <person name="Stajich J.E."/>
            <person name="Amses K."/>
            <person name="Simmons R."/>
            <person name="Seto K."/>
            <person name="Myers J."/>
            <person name="Bonds A."/>
            <person name="Quandt C.A."/>
            <person name="Barry K."/>
            <person name="Liu P."/>
            <person name="Grigoriev I."/>
            <person name="Longcore J.E."/>
            <person name="James T.Y."/>
        </authorList>
    </citation>
    <scope>NUCLEOTIDE SEQUENCE</scope>
    <source>
        <strain evidence="5">JEL0318</strain>
    </source>
</reference>
<dbReference type="SUPFAM" id="SSF82199">
    <property type="entry name" value="SET domain"/>
    <property type="match status" value="1"/>
</dbReference>
<protein>
    <recommendedName>
        <fullName evidence="4">Rubisco LSMT substrate-binding domain-containing protein</fullName>
    </recommendedName>
</protein>
<keyword evidence="2" id="KW-0808">Transferase</keyword>
<dbReference type="PANTHER" id="PTHR13271">
    <property type="entry name" value="UNCHARACTERIZED PUTATIVE METHYLTRANSFERASE"/>
    <property type="match status" value="1"/>
</dbReference>
<sequence length="466" mass="51246">MEVMEPNIHSFRNWLDKHGVDHRNVKMRTGQSGVALNAAVDLVASSHVFSIPCQLLLGPHQVPNIPSFIPIYKYLCDHTEEKGGGSSTDPPLPDPQIVLILLLLHTKSHPDRLEWSPYVNCLPLAFPTPLYLLARKEAADSAGGDAYDPMERIAGSPLHSILFGALEDLRAAYLTWIPELREHFGDAAFTEEHSSFLAFVWAHSAIESRAFRLRESFLNGTLQTSESVSPAQPSATTEEPYITCLVPFGDFADHAPIASATLFSTTIPDFLVFSTLEGKPVPKGSPLLITYNILSNEELLLHYGFAMADNPLDRVVVGLEVPEDQADYTLEVRKALLLDAAEQETAGGVEIKLDGHALALQNNGGVPEGLIQSLRLLLATSEELEGITTQNVVQRLSVPLSARNEEQAVGTLVQLADGMLSGYLENSSVGETGFANQWERFADIYIQSQKEILREVVKWGKERMRS</sequence>
<evidence type="ECO:0000313" key="6">
    <source>
        <dbReference type="Proteomes" id="UP001212841"/>
    </source>
</evidence>
<comment type="caution">
    <text evidence="5">The sequence shown here is derived from an EMBL/GenBank/DDBJ whole genome shotgun (WGS) entry which is preliminary data.</text>
</comment>
<dbReference type="InterPro" id="IPR036464">
    <property type="entry name" value="Rubisco_LSMT_subst-bd_sf"/>
</dbReference>
<keyword evidence="6" id="KW-1185">Reference proteome</keyword>
<organism evidence="5 6">
    <name type="scientific">Rhizophlyctis rosea</name>
    <dbReference type="NCBI Taxonomy" id="64517"/>
    <lineage>
        <taxon>Eukaryota</taxon>
        <taxon>Fungi</taxon>
        <taxon>Fungi incertae sedis</taxon>
        <taxon>Chytridiomycota</taxon>
        <taxon>Chytridiomycota incertae sedis</taxon>
        <taxon>Chytridiomycetes</taxon>
        <taxon>Rhizophlyctidales</taxon>
        <taxon>Rhizophlyctidaceae</taxon>
        <taxon>Rhizophlyctis</taxon>
    </lineage>
</organism>
<proteinExistence type="predicted"/>
<dbReference type="GO" id="GO:0016279">
    <property type="term" value="F:protein-lysine N-methyltransferase activity"/>
    <property type="evidence" value="ECO:0007669"/>
    <property type="project" value="TreeGrafter"/>
</dbReference>
<evidence type="ECO:0000313" key="5">
    <source>
        <dbReference type="EMBL" id="KAJ3056620.1"/>
    </source>
</evidence>
<evidence type="ECO:0000256" key="1">
    <source>
        <dbReference type="ARBA" id="ARBA00022603"/>
    </source>
</evidence>
<dbReference type="InterPro" id="IPR050600">
    <property type="entry name" value="SETD3_SETD6_MTase"/>
</dbReference>
<keyword evidence="3" id="KW-0949">S-adenosyl-L-methionine</keyword>
<evidence type="ECO:0000259" key="4">
    <source>
        <dbReference type="Pfam" id="PF09273"/>
    </source>
</evidence>
<keyword evidence="1" id="KW-0489">Methyltransferase</keyword>